<dbReference type="SUPFAM" id="SSF48613">
    <property type="entry name" value="Heme oxygenase-like"/>
    <property type="match status" value="1"/>
</dbReference>
<evidence type="ECO:0000256" key="1">
    <source>
        <dbReference type="ARBA" id="ARBA00022617"/>
    </source>
</evidence>
<keyword evidence="4" id="KW-0812">Transmembrane</keyword>
<evidence type="ECO:0000256" key="4">
    <source>
        <dbReference type="SAM" id="Phobius"/>
    </source>
</evidence>
<evidence type="ECO:0000313" key="6">
    <source>
        <dbReference type="Proteomes" id="UP000660729"/>
    </source>
</evidence>
<dbReference type="Gene3D" id="1.20.910.10">
    <property type="entry name" value="Heme oxygenase-like"/>
    <property type="match status" value="1"/>
</dbReference>
<dbReference type="InterPro" id="IPR016084">
    <property type="entry name" value="Haem_Oase-like_multi-hlx"/>
</dbReference>
<feature type="transmembrane region" description="Helical" evidence="4">
    <location>
        <begin position="143"/>
        <end position="162"/>
    </location>
</feature>
<dbReference type="CDD" id="cd19165">
    <property type="entry name" value="HemeO"/>
    <property type="match status" value="1"/>
</dbReference>
<dbReference type="AlphaFoldDB" id="A0A8H6VMH0"/>
<evidence type="ECO:0000313" key="5">
    <source>
        <dbReference type="EMBL" id="KAF7195732.1"/>
    </source>
</evidence>
<dbReference type="GO" id="GO:0006788">
    <property type="term" value="P:heme oxidation"/>
    <property type="evidence" value="ECO:0007669"/>
    <property type="project" value="InterPro"/>
</dbReference>
<reference evidence="5" key="1">
    <citation type="submission" date="2020-04" db="EMBL/GenBank/DDBJ databases">
        <title>Draft genome resource of the tomato pathogen Pseudocercospora fuligena.</title>
        <authorList>
            <person name="Zaccaron A."/>
        </authorList>
    </citation>
    <scope>NUCLEOTIDE SEQUENCE</scope>
    <source>
        <strain evidence="5">PF001</strain>
    </source>
</reference>
<keyword evidence="2" id="KW-0479">Metal-binding</keyword>
<dbReference type="PANTHER" id="PTHR10720">
    <property type="entry name" value="HEME OXYGENASE"/>
    <property type="match status" value="1"/>
</dbReference>
<proteinExistence type="predicted"/>
<evidence type="ECO:0000256" key="3">
    <source>
        <dbReference type="ARBA" id="ARBA00023004"/>
    </source>
</evidence>
<keyword evidence="6" id="KW-1185">Reference proteome</keyword>
<dbReference type="PANTHER" id="PTHR10720:SF0">
    <property type="entry name" value="HEME OXYGENASE"/>
    <property type="match status" value="1"/>
</dbReference>
<accession>A0A8H6VMH0</accession>
<keyword evidence="1" id="KW-0349">Heme</keyword>
<dbReference type="GO" id="GO:0004392">
    <property type="term" value="F:heme oxygenase (decyclizing) activity"/>
    <property type="evidence" value="ECO:0007669"/>
    <property type="project" value="InterPro"/>
</dbReference>
<dbReference type="InterPro" id="IPR016053">
    <property type="entry name" value="Haem_Oase-like"/>
</dbReference>
<protein>
    <submittedName>
        <fullName evidence="5">Heme-binding protein HMX1</fullName>
    </submittedName>
</protein>
<dbReference type="OrthoDB" id="652091at2759"/>
<feature type="transmembrane region" description="Helical" evidence="4">
    <location>
        <begin position="266"/>
        <end position="286"/>
    </location>
</feature>
<sequence>MATSPDSSSISNRINLATRKQHTELNRLIIQRLPLALPPYQSNPLLFSKGIVPFARIFIIFEIEWDLLVRHVRKLDPADLSHDAEVRRWLANLRPEGLARSERLKNDIRHLRDIAGSGIYDTPAVREAWVKEIRARIRQNPEVLVAFAWVFYMATFAGGRWIRQQLANGGAEFWTGQPGVAGNLEKGEQSALLQLPGFTFLSFPGDEDGEDIKTAFKSRLAEAETLLTESEKTEILGVSEQIFDKCISLVNDLDRMVWRTQVVNRLMPVLGLLSILLVYLAMRYLLW</sequence>
<organism evidence="5 6">
    <name type="scientific">Pseudocercospora fuligena</name>
    <dbReference type="NCBI Taxonomy" id="685502"/>
    <lineage>
        <taxon>Eukaryota</taxon>
        <taxon>Fungi</taxon>
        <taxon>Dikarya</taxon>
        <taxon>Ascomycota</taxon>
        <taxon>Pezizomycotina</taxon>
        <taxon>Dothideomycetes</taxon>
        <taxon>Dothideomycetidae</taxon>
        <taxon>Mycosphaerellales</taxon>
        <taxon>Mycosphaerellaceae</taxon>
        <taxon>Pseudocercospora</taxon>
    </lineage>
</organism>
<dbReference type="Proteomes" id="UP000660729">
    <property type="component" value="Unassembled WGS sequence"/>
</dbReference>
<keyword evidence="4" id="KW-1133">Transmembrane helix</keyword>
<evidence type="ECO:0000256" key="2">
    <source>
        <dbReference type="ARBA" id="ARBA00022723"/>
    </source>
</evidence>
<keyword evidence="3" id="KW-0408">Iron</keyword>
<dbReference type="GO" id="GO:0046872">
    <property type="term" value="F:metal ion binding"/>
    <property type="evidence" value="ECO:0007669"/>
    <property type="project" value="UniProtKB-KW"/>
</dbReference>
<name>A0A8H6VMH0_9PEZI</name>
<dbReference type="InterPro" id="IPR002051">
    <property type="entry name" value="Haem_Oase"/>
</dbReference>
<dbReference type="Pfam" id="PF01126">
    <property type="entry name" value="Heme_oxygenase"/>
    <property type="match status" value="1"/>
</dbReference>
<gene>
    <name evidence="5" type="ORF">HII31_03050</name>
</gene>
<keyword evidence="4" id="KW-0472">Membrane</keyword>
<dbReference type="EMBL" id="JABCIY010000038">
    <property type="protein sequence ID" value="KAF7195732.1"/>
    <property type="molecule type" value="Genomic_DNA"/>
</dbReference>
<comment type="caution">
    <text evidence="5">The sequence shown here is derived from an EMBL/GenBank/DDBJ whole genome shotgun (WGS) entry which is preliminary data.</text>
</comment>